<dbReference type="SUPFAM" id="SSF52980">
    <property type="entry name" value="Restriction endonuclease-like"/>
    <property type="match status" value="1"/>
</dbReference>
<keyword evidence="9" id="KW-0233">DNA recombination</keyword>
<comment type="cofactor">
    <cofactor evidence="1">
        <name>Mg(2+)</name>
        <dbReference type="ChEBI" id="CHEBI:18420"/>
    </cofactor>
</comment>
<dbReference type="EMBL" id="MN740313">
    <property type="protein sequence ID" value="QHT99726.1"/>
    <property type="molecule type" value="Genomic_DNA"/>
</dbReference>
<keyword evidence="5" id="KW-0255">Endonuclease</keyword>
<accession>A0A6C0J535</accession>
<name>A0A6C0J535_9ZZZZ</name>
<dbReference type="InterPro" id="IPR047416">
    <property type="entry name" value="XPF_nuclease_Mus81"/>
</dbReference>
<comment type="similarity">
    <text evidence="2">Belongs to the XPF family.</text>
</comment>
<evidence type="ECO:0000259" key="11">
    <source>
        <dbReference type="SMART" id="SM00891"/>
    </source>
</evidence>
<dbReference type="GO" id="GO:0048257">
    <property type="term" value="F:3'-flap endonuclease activity"/>
    <property type="evidence" value="ECO:0007669"/>
    <property type="project" value="TreeGrafter"/>
</dbReference>
<dbReference type="GO" id="GO:0003677">
    <property type="term" value="F:DNA binding"/>
    <property type="evidence" value="ECO:0007669"/>
    <property type="project" value="InterPro"/>
</dbReference>
<reference evidence="12" key="1">
    <citation type="journal article" date="2020" name="Nature">
        <title>Giant virus diversity and host interactions through global metagenomics.</title>
        <authorList>
            <person name="Schulz F."/>
            <person name="Roux S."/>
            <person name="Paez-Espino D."/>
            <person name="Jungbluth S."/>
            <person name="Walsh D.A."/>
            <person name="Denef V.J."/>
            <person name="McMahon K.D."/>
            <person name="Konstantinidis K.T."/>
            <person name="Eloe-Fadrosh E.A."/>
            <person name="Kyrpides N.C."/>
            <person name="Woyke T."/>
        </authorList>
    </citation>
    <scope>NUCLEOTIDE SEQUENCE</scope>
    <source>
        <strain evidence="12">GVMAG-M-3300025727-45</strain>
    </source>
</reference>
<evidence type="ECO:0000256" key="9">
    <source>
        <dbReference type="ARBA" id="ARBA00023172"/>
    </source>
</evidence>
<keyword evidence="8" id="KW-0460">Magnesium</keyword>
<dbReference type="AlphaFoldDB" id="A0A6C0J535"/>
<dbReference type="Pfam" id="PF02732">
    <property type="entry name" value="ERCC4"/>
    <property type="match status" value="1"/>
</dbReference>
<dbReference type="GO" id="GO:0000727">
    <property type="term" value="P:double-strand break repair via break-induced replication"/>
    <property type="evidence" value="ECO:0007669"/>
    <property type="project" value="TreeGrafter"/>
</dbReference>
<dbReference type="GO" id="GO:0046872">
    <property type="term" value="F:metal ion binding"/>
    <property type="evidence" value="ECO:0007669"/>
    <property type="project" value="UniProtKB-KW"/>
</dbReference>
<proteinExistence type="inferred from homology"/>
<dbReference type="GO" id="GO:0008821">
    <property type="term" value="F:crossover junction DNA endonuclease activity"/>
    <property type="evidence" value="ECO:0007669"/>
    <property type="project" value="InterPro"/>
</dbReference>
<evidence type="ECO:0000256" key="10">
    <source>
        <dbReference type="ARBA" id="ARBA00023204"/>
    </source>
</evidence>
<evidence type="ECO:0000256" key="2">
    <source>
        <dbReference type="ARBA" id="ARBA00010015"/>
    </source>
</evidence>
<keyword evidence="10" id="KW-0234">DNA repair</keyword>
<dbReference type="PANTHER" id="PTHR13451:SF0">
    <property type="entry name" value="CROSSOVER JUNCTION ENDONUCLEASE MUS81"/>
    <property type="match status" value="1"/>
</dbReference>
<keyword evidence="7" id="KW-0378">Hydrolase</keyword>
<dbReference type="PANTHER" id="PTHR13451">
    <property type="entry name" value="CLASS II CROSSOVER JUNCTION ENDONUCLEASE MUS81"/>
    <property type="match status" value="1"/>
</dbReference>
<protein>
    <recommendedName>
        <fullName evidence="11">ERCC4 domain-containing protein</fullName>
    </recommendedName>
</protein>
<feature type="domain" description="ERCC4" evidence="11">
    <location>
        <begin position="3"/>
        <end position="86"/>
    </location>
</feature>
<dbReference type="Pfam" id="PF21292">
    <property type="entry name" value="EME1-MUS81_C"/>
    <property type="match status" value="1"/>
</dbReference>
<evidence type="ECO:0000256" key="3">
    <source>
        <dbReference type="ARBA" id="ARBA00022722"/>
    </source>
</evidence>
<evidence type="ECO:0000256" key="6">
    <source>
        <dbReference type="ARBA" id="ARBA00022763"/>
    </source>
</evidence>
<dbReference type="CDD" id="cd20074">
    <property type="entry name" value="XPF_nuclease_Mus81"/>
    <property type="match status" value="1"/>
</dbReference>
<keyword evidence="4" id="KW-0479">Metal-binding</keyword>
<dbReference type="GO" id="GO:0005634">
    <property type="term" value="C:nucleus"/>
    <property type="evidence" value="ECO:0007669"/>
    <property type="project" value="TreeGrafter"/>
</dbReference>
<dbReference type="InterPro" id="IPR033309">
    <property type="entry name" value="Mus81"/>
</dbReference>
<evidence type="ECO:0000313" key="12">
    <source>
        <dbReference type="EMBL" id="QHT99726.1"/>
    </source>
</evidence>
<keyword evidence="6" id="KW-0227">DNA damage</keyword>
<dbReference type="InterPro" id="IPR011335">
    <property type="entry name" value="Restrct_endonuc-II-like"/>
</dbReference>
<evidence type="ECO:0000256" key="5">
    <source>
        <dbReference type="ARBA" id="ARBA00022759"/>
    </source>
</evidence>
<evidence type="ECO:0000256" key="7">
    <source>
        <dbReference type="ARBA" id="ARBA00022801"/>
    </source>
</evidence>
<dbReference type="SMART" id="SM00891">
    <property type="entry name" value="ERCC4"/>
    <property type="match status" value="1"/>
</dbReference>
<dbReference type="InterPro" id="IPR006166">
    <property type="entry name" value="ERCC4_domain"/>
</dbReference>
<dbReference type="Gene3D" id="1.10.150.670">
    <property type="entry name" value="Crossover junction endonuclease EME1, DNA-binding domain"/>
    <property type="match status" value="1"/>
</dbReference>
<dbReference type="Gene3D" id="3.40.50.10130">
    <property type="match status" value="1"/>
</dbReference>
<evidence type="ECO:0000256" key="1">
    <source>
        <dbReference type="ARBA" id="ARBA00001946"/>
    </source>
</evidence>
<keyword evidence="3" id="KW-0540">Nuclease</keyword>
<dbReference type="GO" id="GO:0031573">
    <property type="term" value="P:mitotic intra-S DNA damage checkpoint signaling"/>
    <property type="evidence" value="ECO:0007669"/>
    <property type="project" value="TreeGrafter"/>
</dbReference>
<dbReference type="GO" id="GO:0006308">
    <property type="term" value="P:DNA catabolic process"/>
    <property type="evidence" value="ECO:0007669"/>
    <property type="project" value="InterPro"/>
</dbReference>
<evidence type="ECO:0000256" key="8">
    <source>
        <dbReference type="ARBA" id="ARBA00022842"/>
    </source>
</evidence>
<dbReference type="GO" id="GO:0048476">
    <property type="term" value="C:Holliday junction resolvase complex"/>
    <property type="evidence" value="ECO:0007669"/>
    <property type="project" value="TreeGrafter"/>
</dbReference>
<evidence type="ECO:0000256" key="4">
    <source>
        <dbReference type="ARBA" id="ARBA00022723"/>
    </source>
</evidence>
<organism evidence="12">
    <name type="scientific">viral metagenome</name>
    <dbReference type="NCBI Taxonomy" id="1070528"/>
    <lineage>
        <taxon>unclassified sequences</taxon>
        <taxon>metagenomes</taxon>
        <taxon>organismal metagenomes</taxon>
    </lineage>
</organism>
<sequence length="269" mass="30971">MLKLIVDNREHAVIKNLNIDYETAQLSIGDFQFWNDDQLIMVIERKTYADLAASIKDGRYSEQKYRLNELSKTTGCSVVYFIEGKINNNYNIPEATLKSCILSLISKESYEVLQLKNCEETILALKCILMMEHKVSIIEDIEQENVEQVIMQLYKKIKEKSKHASHSCNYNEASLKTKKKTMMNPHNVFVQQLCMVKSVSLTIAECIANSYPNFSSLFNAYEKCENEKSKINLLKNLSYKTDNNLRRKVGPVASKNIYESIYGETICLV</sequence>
<dbReference type="InterPro" id="IPR042530">
    <property type="entry name" value="EME1/EME2_C"/>
</dbReference>
<dbReference type="GO" id="GO:0000712">
    <property type="term" value="P:resolution of meiotic recombination intermediates"/>
    <property type="evidence" value="ECO:0007669"/>
    <property type="project" value="TreeGrafter"/>
</dbReference>